<feature type="compositionally biased region" description="Polar residues" evidence="1">
    <location>
        <begin position="339"/>
        <end position="349"/>
    </location>
</feature>
<dbReference type="EMBL" id="KI669459">
    <property type="protein sequence ID" value="OCF60858.1"/>
    <property type="molecule type" value="Genomic_DNA"/>
</dbReference>
<feature type="region of interest" description="Disordered" evidence="1">
    <location>
        <begin position="784"/>
        <end position="810"/>
    </location>
</feature>
<dbReference type="OrthoDB" id="2564618at2759"/>
<sequence>MTNSNSLRHKRSQAKGLISIPFPTSSSTFMFDNTQQDQEARPRFSGESLTPNDGYSGLFTSGMFPNCVPTPSPTLYSFPSPPKSPPVHGHEPLKSAHLVPPSSYPNNNFSTPQRRRRSSIIHTTASSVSPKKLKSVGVDNGVERALEGVMRNLRVTITPKKHSYNGSGKLQSRWSSSTEGSSIDTHENNEDEGGLFKPRKSNETSRSKVTIKSTKTTKSKQDKGRKSEDTDRDRMDLDIPFPTNGVPEVPPVPSQIIIPTTPGRSRRMMNGLVKRLGLTPKKNKQSIPPTSIPPMPEFHNPLPSPLLLPLSLPLPPSIEDPERTIPRKSSFGTIRSALTKKSSNTTLRSMRSAAHPTHPFANIDNCTPPLPLPAGLPRPSHHDDLPDCFPSTPKGGRRTPKSSIGQPKLQPNQNLSPSHFLKELPRRAPETPKRDGFDIPRGQDGEQDGVIRFEQEHLGDIIMSPASSRDIDNPPDLEKEVVVEDSLDFDKSQEIFTPISKPQPNARPTQAQIVIQQTLNSLTKTQSEMLSSPFQPSGISTPTSLALSQPQNPGGKGRPNGLGLNIGLTKNKSHIQLGSPLNLTNIPLNSMGTAKLRSKKSTEGLGLKSGGPLSMKNVNSMGLPAPAPASSNENKIYSRMSRKDPLVIMKRFKPSMKPSDISDDMPYRGGAGDGWSTPIPFPEPRPSGERERKLNLGTVESYFDPNLGTFGTPRSIYPVKRGEIPDFTVPPPPDSNHSSYTTQNADDMEMEMEMENTNCRFEDADQQQGQSPEYYFQLERPSQDDIDIDDDVNDGNDDGKYGLGRGYGQDNRIKKSSDHTIHTIHTMTTGEGVEEWELERYLRDLEREEESRVSSRRGEVV</sequence>
<organism evidence="2 3">
    <name type="scientific">Kwoniella mangroviensis CBS 10435</name>
    <dbReference type="NCBI Taxonomy" id="1331196"/>
    <lineage>
        <taxon>Eukaryota</taxon>
        <taxon>Fungi</taxon>
        <taxon>Dikarya</taxon>
        <taxon>Basidiomycota</taxon>
        <taxon>Agaricomycotina</taxon>
        <taxon>Tremellomycetes</taxon>
        <taxon>Tremellales</taxon>
        <taxon>Cryptococcaceae</taxon>
        <taxon>Kwoniella</taxon>
    </lineage>
</organism>
<feature type="region of interest" description="Disordered" evidence="1">
    <location>
        <begin position="1"/>
        <end position="52"/>
    </location>
</feature>
<feature type="compositionally biased region" description="Polar residues" evidence="1">
    <location>
        <begin position="120"/>
        <end position="129"/>
    </location>
</feature>
<feature type="compositionally biased region" description="Polar residues" evidence="1">
    <location>
        <begin position="164"/>
        <end position="183"/>
    </location>
</feature>
<name>A0A1B9IZA0_9TREE</name>
<accession>A0A1B9IZA0</accession>
<feature type="compositionally biased region" description="Polar residues" evidence="1">
    <location>
        <begin position="401"/>
        <end position="417"/>
    </location>
</feature>
<reference evidence="3" key="2">
    <citation type="submission" date="2013-12" db="EMBL/GenBank/DDBJ databases">
        <title>Evolution of pathogenesis and genome organization in the Tremellales.</title>
        <authorList>
            <person name="Cuomo C."/>
            <person name="Litvintseva A."/>
            <person name="Heitman J."/>
            <person name="Chen Y."/>
            <person name="Sun S."/>
            <person name="Springer D."/>
            <person name="Dromer F."/>
            <person name="Young S."/>
            <person name="Zeng Q."/>
            <person name="Chapman S."/>
            <person name="Gujja S."/>
            <person name="Saif S."/>
            <person name="Birren B."/>
        </authorList>
    </citation>
    <scope>NUCLEOTIDE SEQUENCE [LARGE SCALE GENOMIC DNA]</scope>
    <source>
        <strain evidence="3">CBS 10435</strain>
    </source>
</reference>
<proteinExistence type="predicted"/>
<protein>
    <submittedName>
        <fullName evidence="2">Uncharacterized protein</fullName>
    </submittedName>
</protein>
<reference evidence="2 3" key="1">
    <citation type="submission" date="2013-07" db="EMBL/GenBank/DDBJ databases">
        <title>The Genome Sequence of Kwoniella mangroviensis CBS10435.</title>
        <authorList>
            <consortium name="The Broad Institute Genome Sequencing Platform"/>
            <person name="Cuomo C."/>
            <person name="Litvintseva A."/>
            <person name="Chen Y."/>
            <person name="Heitman J."/>
            <person name="Sun S."/>
            <person name="Springer D."/>
            <person name="Dromer F."/>
            <person name="Young S.K."/>
            <person name="Zeng Q."/>
            <person name="Gargeya S."/>
            <person name="Fitzgerald M."/>
            <person name="Abouelleil A."/>
            <person name="Alvarado L."/>
            <person name="Berlin A.M."/>
            <person name="Chapman S.B."/>
            <person name="Dewar J."/>
            <person name="Goldberg J."/>
            <person name="Griggs A."/>
            <person name="Gujja S."/>
            <person name="Hansen M."/>
            <person name="Howarth C."/>
            <person name="Imamovic A."/>
            <person name="Larimer J."/>
            <person name="McCowan C."/>
            <person name="Murphy C."/>
            <person name="Pearson M."/>
            <person name="Priest M."/>
            <person name="Roberts A."/>
            <person name="Saif S."/>
            <person name="Shea T."/>
            <person name="Sykes S."/>
            <person name="Wortman J."/>
            <person name="Nusbaum C."/>
            <person name="Birren B."/>
        </authorList>
    </citation>
    <scope>NUCLEOTIDE SEQUENCE [LARGE SCALE GENOMIC DNA]</scope>
    <source>
        <strain evidence="2 3">CBS 10435</strain>
    </source>
</reference>
<feature type="region of interest" description="Disordered" evidence="1">
    <location>
        <begin position="332"/>
        <end position="448"/>
    </location>
</feature>
<evidence type="ECO:0000313" key="2">
    <source>
        <dbReference type="EMBL" id="OCF60858.1"/>
    </source>
</evidence>
<feature type="compositionally biased region" description="Polar residues" evidence="1">
    <location>
        <begin position="22"/>
        <end position="37"/>
    </location>
</feature>
<dbReference type="AlphaFoldDB" id="A0A1B9IZA0"/>
<gene>
    <name evidence="2" type="ORF">L486_00502</name>
</gene>
<feature type="compositionally biased region" description="Basic and acidic residues" evidence="1">
    <location>
        <begin position="420"/>
        <end position="448"/>
    </location>
</feature>
<feature type="compositionally biased region" description="Low complexity" evidence="1">
    <location>
        <begin position="207"/>
        <end position="216"/>
    </location>
</feature>
<dbReference type="Proteomes" id="UP000092583">
    <property type="component" value="Unassembled WGS sequence"/>
</dbReference>
<feature type="compositionally biased region" description="Acidic residues" evidence="1">
    <location>
        <begin position="784"/>
        <end position="796"/>
    </location>
</feature>
<feature type="region of interest" description="Disordered" evidence="1">
    <location>
        <begin position="530"/>
        <end position="562"/>
    </location>
</feature>
<feature type="region of interest" description="Disordered" evidence="1">
    <location>
        <begin position="78"/>
        <end position="129"/>
    </location>
</feature>
<feature type="region of interest" description="Disordered" evidence="1">
    <location>
        <begin position="160"/>
        <end position="265"/>
    </location>
</feature>
<evidence type="ECO:0000313" key="3">
    <source>
        <dbReference type="Proteomes" id="UP000092583"/>
    </source>
</evidence>
<evidence type="ECO:0000256" key="1">
    <source>
        <dbReference type="SAM" id="MobiDB-lite"/>
    </source>
</evidence>
<feature type="compositionally biased region" description="Polar residues" evidence="1">
    <location>
        <begin position="530"/>
        <end position="552"/>
    </location>
</feature>
<keyword evidence="3" id="KW-1185">Reference proteome</keyword>
<feature type="compositionally biased region" description="Basic and acidic residues" evidence="1">
    <location>
        <begin position="219"/>
        <end position="237"/>
    </location>
</feature>